<evidence type="ECO:0000256" key="3">
    <source>
        <dbReference type="ARBA" id="ARBA00022448"/>
    </source>
</evidence>
<dbReference type="Proteomes" id="UP000462152">
    <property type="component" value="Unassembled WGS sequence"/>
</dbReference>
<dbReference type="Gene3D" id="3.40.50.1980">
    <property type="entry name" value="Nitrogenase molybdenum iron protein domain"/>
    <property type="match status" value="2"/>
</dbReference>
<keyword evidence="4 5" id="KW-0732">Signal</keyword>
<organism evidence="7 8">
    <name type="scientific">Rothia koreensis</name>
    <dbReference type="NCBI Taxonomy" id="592378"/>
    <lineage>
        <taxon>Bacteria</taxon>
        <taxon>Bacillati</taxon>
        <taxon>Actinomycetota</taxon>
        <taxon>Actinomycetes</taxon>
        <taxon>Micrococcales</taxon>
        <taxon>Micrococcaceae</taxon>
        <taxon>Rothia</taxon>
    </lineage>
</organism>
<dbReference type="PANTHER" id="PTHR30532:SF24">
    <property type="entry name" value="FERRIC ENTEROBACTIN-BINDING PERIPLASMIC PROTEIN FEPB"/>
    <property type="match status" value="1"/>
</dbReference>
<keyword evidence="3" id="KW-0813">Transport</keyword>
<evidence type="ECO:0000259" key="6">
    <source>
        <dbReference type="PROSITE" id="PS50983"/>
    </source>
</evidence>
<dbReference type="InterPro" id="IPR051313">
    <property type="entry name" value="Bact_iron-sidero_bind"/>
</dbReference>
<evidence type="ECO:0000256" key="1">
    <source>
        <dbReference type="ARBA" id="ARBA00004196"/>
    </source>
</evidence>
<sequence>MVSISRGTFLKAAAASAAALALAGCSTGSNDGKDSSAAGGSSSADPDAFPVTLESQFGETKIDSEPKKVVGLGWINAEIALSLGVVPIGSGYVGWGENKNHSTDWFDDKVKELGGDQPTRFSETDGINFEEIAKLSPDLILAAVGSMDQETFDKLKEIAPVVVYSKDHKDGWMVPWQDSTRTIGKALGRSSTADDVVKKVESKLKEAGEKHSQIKDATFVASNLSVSEAQPSISVYTQGDGRVNFLESLGMKNSEAAESVKADTFYGTWSNERASELTSDMIYSWVESKDDVEKIKSNDVLKQIPAIAKDAAVLDSDKKNGLGMGNTPLGIEWLVDNTDFIDKIADAVSNGKK</sequence>
<dbReference type="OrthoDB" id="1846031at2"/>
<comment type="subcellular location">
    <subcellularLocation>
        <location evidence="1">Cell envelope</location>
    </subcellularLocation>
</comment>
<dbReference type="PROSITE" id="PS50983">
    <property type="entry name" value="FE_B12_PBP"/>
    <property type="match status" value="1"/>
</dbReference>
<feature type="signal peptide" evidence="5">
    <location>
        <begin position="1"/>
        <end position="23"/>
    </location>
</feature>
<dbReference type="InterPro" id="IPR002491">
    <property type="entry name" value="ABC_transptr_periplasmic_BD"/>
</dbReference>
<protein>
    <submittedName>
        <fullName evidence="7">ABC transporter substrate-binding protein</fullName>
    </submittedName>
</protein>
<dbReference type="PROSITE" id="PS51257">
    <property type="entry name" value="PROKAR_LIPOPROTEIN"/>
    <property type="match status" value="1"/>
</dbReference>
<comment type="similarity">
    <text evidence="2">Belongs to the bacterial solute-binding protein 8 family.</text>
</comment>
<evidence type="ECO:0000256" key="5">
    <source>
        <dbReference type="SAM" id="SignalP"/>
    </source>
</evidence>
<evidence type="ECO:0000313" key="7">
    <source>
        <dbReference type="EMBL" id="MUN55179.1"/>
    </source>
</evidence>
<dbReference type="RefSeq" id="WP_129314573.1">
    <property type="nucleotide sequence ID" value="NZ_NOIQ01000002.1"/>
</dbReference>
<feature type="domain" description="Fe/B12 periplasmic-binding" evidence="6">
    <location>
        <begin position="68"/>
        <end position="352"/>
    </location>
</feature>
<dbReference type="GO" id="GO:0030288">
    <property type="term" value="C:outer membrane-bounded periplasmic space"/>
    <property type="evidence" value="ECO:0007669"/>
    <property type="project" value="TreeGrafter"/>
</dbReference>
<proteinExistence type="inferred from homology"/>
<comment type="caution">
    <text evidence="7">The sequence shown here is derived from an EMBL/GenBank/DDBJ whole genome shotgun (WGS) entry which is preliminary data.</text>
</comment>
<accession>A0A7K1LJ13</accession>
<feature type="chain" id="PRO_5039107183" evidence="5">
    <location>
        <begin position="24"/>
        <end position="353"/>
    </location>
</feature>
<dbReference type="SUPFAM" id="SSF53807">
    <property type="entry name" value="Helical backbone' metal receptor"/>
    <property type="match status" value="1"/>
</dbReference>
<evidence type="ECO:0000256" key="4">
    <source>
        <dbReference type="ARBA" id="ARBA00022729"/>
    </source>
</evidence>
<dbReference type="PANTHER" id="PTHR30532">
    <property type="entry name" value="IRON III DICITRATE-BINDING PERIPLASMIC PROTEIN"/>
    <property type="match status" value="1"/>
</dbReference>
<keyword evidence="8" id="KW-1185">Reference proteome</keyword>
<dbReference type="AlphaFoldDB" id="A0A7K1LJ13"/>
<gene>
    <name evidence="7" type="ORF">GMA10_08135</name>
</gene>
<dbReference type="InterPro" id="IPR006311">
    <property type="entry name" value="TAT_signal"/>
</dbReference>
<dbReference type="EMBL" id="WOGT01000004">
    <property type="protein sequence ID" value="MUN55179.1"/>
    <property type="molecule type" value="Genomic_DNA"/>
</dbReference>
<dbReference type="GO" id="GO:1901678">
    <property type="term" value="P:iron coordination entity transport"/>
    <property type="evidence" value="ECO:0007669"/>
    <property type="project" value="UniProtKB-ARBA"/>
</dbReference>
<evidence type="ECO:0000313" key="8">
    <source>
        <dbReference type="Proteomes" id="UP000462152"/>
    </source>
</evidence>
<reference evidence="7 8" key="1">
    <citation type="submission" date="2019-12" db="EMBL/GenBank/DDBJ databases">
        <authorList>
            <person name="Li J."/>
            <person name="Shi Y."/>
            <person name="Xu G."/>
            <person name="Xiao D."/>
            <person name="Ran X."/>
        </authorList>
    </citation>
    <scope>NUCLEOTIDE SEQUENCE [LARGE SCALE GENOMIC DNA]</scope>
    <source>
        <strain evidence="7 8">JCM 15915</strain>
    </source>
</reference>
<dbReference type="PROSITE" id="PS51318">
    <property type="entry name" value="TAT"/>
    <property type="match status" value="1"/>
</dbReference>
<evidence type="ECO:0000256" key="2">
    <source>
        <dbReference type="ARBA" id="ARBA00008814"/>
    </source>
</evidence>
<name>A0A7K1LJ13_9MICC</name>
<dbReference type="Pfam" id="PF01497">
    <property type="entry name" value="Peripla_BP_2"/>
    <property type="match status" value="1"/>
</dbReference>